<dbReference type="AlphaFoldDB" id="A0A6B1DDZ9"/>
<organism evidence="1">
    <name type="scientific">Caldilineaceae bacterium SB0661_bin_32</name>
    <dbReference type="NCBI Taxonomy" id="2605255"/>
    <lineage>
        <taxon>Bacteria</taxon>
        <taxon>Bacillati</taxon>
        <taxon>Chloroflexota</taxon>
        <taxon>Caldilineae</taxon>
        <taxon>Caldilineales</taxon>
        <taxon>Caldilineaceae</taxon>
    </lineage>
</organism>
<accession>A0A6B1DDZ9</accession>
<protein>
    <submittedName>
        <fullName evidence="1">YgiT-type zinc finger protein</fullName>
    </submittedName>
</protein>
<dbReference type="Gene3D" id="3.10.20.860">
    <property type="match status" value="1"/>
</dbReference>
<dbReference type="NCBIfam" id="TIGR03831">
    <property type="entry name" value="YgiT_finger"/>
    <property type="match status" value="1"/>
</dbReference>
<name>A0A6B1DDZ9_9CHLR</name>
<gene>
    <name evidence="1" type="ORF">F4X14_21890</name>
</gene>
<dbReference type="EMBL" id="VXMH01000121">
    <property type="protein sequence ID" value="MYC97613.1"/>
    <property type="molecule type" value="Genomic_DNA"/>
</dbReference>
<dbReference type="InterPro" id="IPR022453">
    <property type="entry name" value="Znf_MqsA-type"/>
</dbReference>
<proteinExistence type="predicted"/>
<reference evidence="1" key="1">
    <citation type="submission" date="2019-09" db="EMBL/GenBank/DDBJ databases">
        <title>Characterisation of the sponge microbiome using genome-centric metagenomics.</title>
        <authorList>
            <person name="Engelberts J.P."/>
            <person name="Robbins S.J."/>
            <person name="De Goeij J.M."/>
            <person name="Aranda M."/>
            <person name="Bell S.C."/>
            <person name="Webster N.S."/>
        </authorList>
    </citation>
    <scope>NUCLEOTIDE SEQUENCE</scope>
    <source>
        <strain evidence="1">SB0661_bin_32</strain>
    </source>
</reference>
<evidence type="ECO:0000313" key="1">
    <source>
        <dbReference type="EMBL" id="MYC97613.1"/>
    </source>
</evidence>
<comment type="caution">
    <text evidence="1">The sequence shown here is derived from an EMBL/GenBank/DDBJ whole genome shotgun (WGS) entry which is preliminary data.</text>
</comment>
<sequence length="92" mass="10493">MGEQETVRRRQRSEVTVFTCAVCHAQKCRDELVTKLFQIDGQYVLVERIPAVVCVRCGEESFSRDTTEKIRLIVHGQAESTKSIAMPVFEFA</sequence>